<name>A0A0A9E8X8_ARUDO</name>
<reference evidence="1" key="2">
    <citation type="journal article" date="2015" name="Data Brief">
        <title>Shoot transcriptome of the giant reed, Arundo donax.</title>
        <authorList>
            <person name="Barrero R.A."/>
            <person name="Guerrero F.D."/>
            <person name="Moolhuijzen P."/>
            <person name="Goolsby J.A."/>
            <person name="Tidwell J."/>
            <person name="Bellgard S.E."/>
            <person name="Bellgard M.I."/>
        </authorList>
    </citation>
    <scope>NUCLEOTIDE SEQUENCE</scope>
    <source>
        <tissue evidence="1">Shoot tissue taken approximately 20 cm above the soil surface</tissue>
    </source>
</reference>
<accession>A0A0A9E8X8</accession>
<protein>
    <submittedName>
        <fullName evidence="1">Uncharacterized protein</fullName>
    </submittedName>
</protein>
<reference evidence="1" key="1">
    <citation type="submission" date="2014-09" db="EMBL/GenBank/DDBJ databases">
        <authorList>
            <person name="Magalhaes I.L.F."/>
            <person name="Oliveira U."/>
            <person name="Santos F.R."/>
            <person name="Vidigal T.H.D.A."/>
            <person name="Brescovit A.D."/>
            <person name="Santos A.J."/>
        </authorList>
    </citation>
    <scope>NUCLEOTIDE SEQUENCE</scope>
    <source>
        <tissue evidence="1">Shoot tissue taken approximately 20 cm above the soil surface</tissue>
    </source>
</reference>
<proteinExistence type="predicted"/>
<dbReference type="EMBL" id="GBRH01205443">
    <property type="protein sequence ID" value="JAD92452.1"/>
    <property type="molecule type" value="Transcribed_RNA"/>
</dbReference>
<evidence type="ECO:0000313" key="1">
    <source>
        <dbReference type="EMBL" id="JAD92452.1"/>
    </source>
</evidence>
<dbReference type="AlphaFoldDB" id="A0A0A9E8X8"/>
<sequence length="64" mass="7319">MTTFSQPYWSAKYICTSADKQTKQIVTKRHRLAHPAGTRQLPSGQTCKSRMMTQGANTRLRISY</sequence>
<organism evidence="1">
    <name type="scientific">Arundo donax</name>
    <name type="common">Giant reed</name>
    <name type="synonym">Donax arundinaceus</name>
    <dbReference type="NCBI Taxonomy" id="35708"/>
    <lineage>
        <taxon>Eukaryota</taxon>
        <taxon>Viridiplantae</taxon>
        <taxon>Streptophyta</taxon>
        <taxon>Embryophyta</taxon>
        <taxon>Tracheophyta</taxon>
        <taxon>Spermatophyta</taxon>
        <taxon>Magnoliopsida</taxon>
        <taxon>Liliopsida</taxon>
        <taxon>Poales</taxon>
        <taxon>Poaceae</taxon>
        <taxon>PACMAD clade</taxon>
        <taxon>Arundinoideae</taxon>
        <taxon>Arundineae</taxon>
        <taxon>Arundo</taxon>
    </lineage>
</organism>